<evidence type="ECO:0000259" key="11">
    <source>
        <dbReference type="PROSITE" id="PS50893"/>
    </source>
</evidence>
<dbReference type="SMART" id="SM00382">
    <property type="entry name" value="AAA"/>
    <property type="match status" value="2"/>
</dbReference>
<dbReference type="InterPro" id="IPR027417">
    <property type="entry name" value="P-loop_NTPase"/>
</dbReference>
<dbReference type="Pfam" id="PF00005">
    <property type="entry name" value="ABC_tran"/>
    <property type="match status" value="2"/>
</dbReference>
<organism evidence="12 13">
    <name type="scientific">Cohaesibacter marisflavi</name>
    <dbReference type="NCBI Taxonomy" id="655353"/>
    <lineage>
        <taxon>Bacteria</taxon>
        <taxon>Pseudomonadati</taxon>
        <taxon>Pseudomonadota</taxon>
        <taxon>Alphaproteobacteria</taxon>
        <taxon>Hyphomicrobiales</taxon>
        <taxon>Cohaesibacteraceae</taxon>
    </lineage>
</organism>
<dbReference type="FunFam" id="3.40.50.300:FF:000127">
    <property type="entry name" value="Ribose import ATP-binding protein RbsA"/>
    <property type="match status" value="1"/>
</dbReference>
<evidence type="ECO:0000313" key="12">
    <source>
        <dbReference type="EMBL" id="SFO85917.1"/>
    </source>
</evidence>
<evidence type="ECO:0000256" key="2">
    <source>
        <dbReference type="ARBA" id="ARBA00005417"/>
    </source>
</evidence>
<dbReference type="PROSITE" id="PS00211">
    <property type="entry name" value="ABC_TRANSPORTER_1"/>
    <property type="match status" value="1"/>
</dbReference>
<dbReference type="AlphaFoldDB" id="A0A1I5KLZ1"/>
<accession>A0A1I5KLZ1</accession>
<keyword evidence="9" id="KW-1278">Translocase</keyword>
<keyword evidence="3" id="KW-0813">Transport</keyword>
<evidence type="ECO:0000256" key="7">
    <source>
        <dbReference type="ARBA" id="ARBA00022741"/>
    </source>
</evidence>
<dbReference type="GO" id="GO:0005524">
    <property type="term" value="F:ATP binding"/>
    <property type="evidence" value="ECO:0007669"/>
    <property type="project" value="UniProtKB-KW"/>
</dbReference>
<keyword evidence="8 12" id="KW-0067">ATP-binding</keyword>
<evidence type="ECO:0000256" key="1">
    <source>
        <dbReference type="ARBA" id="ARBA00004202"/>
    </source>
</evidence>
<protein>
    <submittedName>
        <fullName evidence="12">Monosaccharide ABC transporter ATP-binding protein, CUT2 family</fullName>
    </submittedName>
</protein>
<dbReference type="Proteomes" id="UP000199236">
    <property type="component" value="Unassembled WGS sequence"/>
</dbReference>
<comment type="subcellular location">
    <subcellularLocation>
        <location evidence="1">Cell membrane</location>
        <topology evidence="1">Peripheral membrane protein</topology>
    </subcellularLocation>
</comment>
<dbReference type="STRING" id="655353.SAMN04488056_11471"/>
<evidence type="ECO:0000256" key="8">
    <source>
        <dbReference type="ARBA" id="ARBA00022840"/>
    </source>
</evidence>
<proteinExistence type="inferred from homology"/>
<evidence type="ECO:0000256" key="9">
    <source>
        <dbReference type="ARBA" id="ARBA00022967"/>
    </source>
</evidence>
<dbReference type="Gene3D" id="3.40.50.300">
    <property type="entry name" value="P-loop containing nucleotide triphosphate hydrolases"/>
    <property type="match status" value="2"/>
</dbReference>
<dbReference type="PROSITE" id="PS50893">
    <property type="entry name" value="ABC_TRANSPORTER_2"/>
    <property type="match status" value="2"/>
</dbReference>
<dbReference type="EMBL" id="FOVR01000014">
    <property type="protein sequence ID" value="SFO85917.1"/>
    <property type="molecule type" value="Genomic_DNA"/>
</dbReference>
<evidence type="ECO:0000256" key="6">
    <source>
        <dbReference type="ARBA" id="ARBA00022737"/>
    </source>
</evidence>
<dbReference type="PANTHER" id="PTHR43790:SF1">
    <property type="entry name" value="XYLOSE IMPORT ATP-BINDING PROTEIN XYLG"/>
    <property type="match status" value="1"/>
</dbReference>
<dbReference type="InterPro" id="IPR003593">
    <property type="entry name" value="AAA+_ATPase"/>
</dbReference>
<dbReference type="SUPFAM" id="SSF52540">
    <property type="entry name" value="P-loop containing nucleoside triphosphate hydrolases"/>
    <property type="match status" value="2"/>
</dbReference>
<name>A0A1I5KLZ1_9HYPH</name>
<sequence>MSPSGQRLALPFSHQLLNSQTPGSSMSEAFIELRSIGKQFLGLRALDDVSLTINKGEIHCLAGENGSGKSTLIKIISGVYQPTEGEIIIEGEKVENLSPIESVNRAIQVIYQDFSLFGNLTVAENLALNTELRAKTKLVNWRRVRKLAHEALERLGVDIDLDAEVESLPTSSKQLVAIARALMSDAKLIIMDEPTTALTGKEVETLFRIVRDIQSRGIAILFVSHKMREMLDISERLTVIRNGAKVAEGPTSEFDEASVIRHMTGLDIQIEPFRRARPDASEMPRLKVQGLCLAGDYQDIDMTLHSGEIVGLSGLLGSGRTELALSLFGMLPPESGTVEVDGKPIALQSVQDAIAEGIAYVPEDRLSEGLFMTQSIKRNIIATSLETLAKGGIIDIQRVDRVADETIASMQIATPSAEKQVGELSGGNAQRVVLGRWLLTDAKVLILNGPTVGVDVGSKAEIHKKIRELVDNHGLAVLMISDDVLELAQNCSRVILMHRGRFVDELEGDAIIEDVISDQLKSFT</sequence>
<evidence type="ECO:0000256" key="4">
    <source>
        <dbReference type="ARBA" id="ARBA00022475"/>
    </source>
</evidence>
<keyword evidence="13" id="KW-1185">Reference proteome</keyword>
<dbReference type="InterPro" id="IPR003439">
    <property type="entry name" value="ABC_transporter-like_ATP-bd"/>
</dbReference>
<feature type="domain" description="ABC transporter" evidence="11">
    <location>
        <begin position="268"/>
        <end position="524"/>
    </location>
</feature>
<keyword evidence="7" id="KW-0547">Nucleotide-binding</keyword>
<keyword evidence="10" id="KW-0472">Membrane</keyword>
<dbReference type="InterPro" id="IPR050107">
    <property type="entry name" value="ABC_carbohydrate_import_ATPase"/>
</dbReference>
<keyword evidence="5" id="KW-0762">Sugar transport</keyword>
<evidence type="ECO:0000256" key="10">
    <source>
        <dbReference type="ARBA" id="ARBA00023136"/>
    </source>
</evidence>
<evidence type="ECO:0000256" key="5">
    <source>
        <dbReference type="ARBA" id="ARBA00022597"/>
    </source>
</evidence>
<dbReference type="CDD" id="cd03215">
    <property type="entry name" value="ABC_Carb_Monos_II"/>
    <property type="match status" value="1"/>
</dbReference>
<dbReference type="GO" id="GO:0016887">
    <property type="term" value="F:ATP hydrolysis activity"/>
    <property type="evidence" value="ECO:0007669"/>
    <property type="project" value="InterPro"/>
</dbReference>
<dbReference type="GO" id="GO:0005886">
    <property type="term" value="C:plasma membrane"/>
    <property type="evidence" value="ECO:0007669"/>
    <property type="project" value="UniProtKB-SubCell"/>
</dbReference>
<dbReference type="CDD" id="cd03216">
    <property type="entry name" value="ABC_Carb_Monos_I"/>
    <property type="match status" value="1"/>
</dbReference>
<keyword evidence="4" id="KW-1003">Cell membrane</keyword>
<comment type="similarity">
    <text evidence="2">Belongs to the ABC transporter superfamily.</text>
</comment>
<keyword evidence="6" id="KW-0677">Repeat</keyword>
<dbReference type="PANTHER" id="PTHR43790">
    <property type="entry name" value="CARBOHYDRATE TRANSPORT ATP-BINDING PROTEIN MG119-RELATED"/>
    <property type="match status" value="1"/>
</dbReference>
<reference evidence="12 13" key="1">
    <citation type="submission" date="2016-10" db="EMBL/GenBank/DDBJ databases">
        <authorList>
            <person name="de Groot N.N."/>
        </authorList>
    </citation>
    <scope>NUCLEOTIDE SEQUENCE [LARGE SCALE GENOMIC DNA]</scope>
    <source>
        <strain evidence="12 13">CGMCC 1.9157</strain>
    </source>
</reference>
<evidence type="ECO:0000313" key="13">
    <source>
        <dbReference type="Proteomes" id="UP000199236"/>
    </source>
</evidence>
<dbReference type="InterPro" id="IPR017871">
    <property type="entry name" value="ABC_transporter-like_CS"/>
</dbReference>
<gene>
    <name evidence="12" type="ORF">SAMN04488056_11471</name>
</gene>
<feature type="domain" description="ABC transporter" evidence="11">
    <location>
        <begin position="31"/>
        <end position="267"/>
    </location>
</feature>
<evidence type="ECO:0000256" key="3">
    <source>
        <dbReference type="ARBA" id="ARBA00022448"/>
    </source>
</evidence>